<evidence type="ECO:0000313" key="5">
    <source>
        <dbReference type="EMBL" id="CAG04153.1"/>
    </source>
</evidence>
<feature type="repeat" description="ANK" evidence="1">
    <location>
        <begin position="354"/>
        <end position="386"/>
    </location>
</feature>
<dbReference type="PROSITE" id="PS50088">
    <property type="entry name" value="ANK_REPEAT"/>
    <property type="match status" value="2"/>
</dbReference>
<feature type="chain" id="PRO_5004243706" evidence="3">
    <location>
        <begin position="20"/>
        <end position="947"/>
    </location>
</feature>
<dbReference type="OrthoDB" id="2316821at2759"/>
<dbReference type="KEGG" id="tng:GSTEN00023791G001"/>
<dbReference type="EMBL" id="CAAE01014731">
    <property type="protein sequence ID" value="CAG04153.1"/>
    <property type="molecule type" value="Genomic_DNA"/>
</dbReference>
<evidence type="ECO:0000259" key="4">
    <source>
        <dbReference type="PROSITE" id="PS50097"/>
    </source>
</evidence>
<dbReference type="Pfam" id="PF00023">
    <property type="entry name" value="Ank"/>
    <property type="match status" value="1"/>
</dbReference>
<dbReference type="SMART" id="SM00248">
    <property type="entry name" value="ANK"/>
    <property type="match status" value="4"/>
</dbReference>
<name>Q4S5C9_TETNG</name>
<sequence length="947" mass="104904">MRWIISSIIPLHILWTATQTKPGALEPQGLKSARRNAAKLVFQHGSFSGAEDRKHFQKNSLVPVWRNEVAAERKGRLCVQAAAIRETAGISPSKVLVDNKSVPIIASAVSCWRRHQHRAAGVSRKGHGGRGLCPDCEPLQLPRGSEKGTRGISNGALSLPDSLNLHRDQQRSGRGGECQGYTQAELRTLEQSLLATRVGSIAELSDLVSRAMHHLQPLHIKNSGNGTPVHQKSSTTTVHWEPEALYTLCYFMHCPQMEWENPNVEPSKALPGTASPDGVDPGGGRPHRAPAHFSVDSDDAEDCFCATRKLDAASTEAKFLQDLGFRMLNCGRTDLVKQAVNLLGPDGINSMSEQGMTPLMYACVRGDEAMVQMLLDAGADINSQVPSTVNKHPSVYPETRQGTPLTFAVLHGHVPVVQLIELVQGTVKVLEHNTASLSFVFSLPDPSSSSHRPQLLLDNRADVEGAQQDGAENYAETPLQLAAAAGNFELVSLLLERGADPMIGTMCRNGISSAPLGDMNSFSLAASHGHRNVFRKLMAQSDKEKGDVLSLEEILAEVRTPGEKRPAPQANSGGTLRTGKAKLRALREAMYHSAEHGHVDITIDIRSLGVPWTLHTWLETLRTCFVQHRRPLIQGLLKDFSCIHEDEYTEELLTHGLPLMFQILRVCKNEVISQQLSVIFTHCYGPFPIPKLTEIKRKQTSRLDPHFLNNKEMSDVTFLVEGKPFYAHKVLLFTASARFKSLLQNRPAAENTCIEISHVKYNIFHVRLSRRLCSHETRMSTLTCRVVRFSWSCSICTAEAPSLCTYGTRKSWRYVRLRLISLASLVRLASPCRLLALQLLSAAKFFQLEALQRHCEIICSKNITTETCVDLYKHARFLGASELTAFIEGYFLKNMVLLIELDSFKQLLYEPPPPESPVSSPGIYSDILQDLEKTLAMRIRSIHLSTS</sequence>
<dbReference type="InterPro" id="IPR002110">
    <property type="entry name" value="Ankyrin_rpt"/>
</dbReference>
<protein>
    <submittedName>
        <fullName evidence="5">(spotted green pufferfish) hypothetical protein</fullName>
    </submittedName>
</protein>
<dbReference type="SUPFAM" id="SSF54695">
    <property type="entry name" value="POZ domain"/>
    <property type="match status" value="1"/>
</dbReference>
<dbReference type="InterPro" id="IPR011333">
    <property type="entry name" value="SKP1/BTB/POZ_sf"/>
</dbReference>
<evidence type="ECO:0000256" key="2">
    <source>
        <dbReference type="SAM" id="MobiDB-lite"/>
    </source>
</evidence>
<dbReference type="InterPro" id="IPR000210">
    <property type="entry name" value="BTB/POZ_dom"/>
</dbReference>
<gene>
    <name evidence="5" type="ORF">GSTENG00023791001</name>
</gene>
<evidence type="ECO:0000256" key="1">
    <source>
        <dbReference type="PROSITE-ProRule" id="PRU00023"/>
    </source>
</evidence>
<feature type="region of interest" description="Disordered" evidence="2">
    <location>
        <begin position="263"/>
        <end position="290"/>
    </location>
</feature>
<dbReference type="SMART" id="SM00225">
    <property type="entry name" value="BTB"/>
    <property type="match status" value="1"/>
</dbReference>
<dbReference type="PROSITE" id="PS50297">
    <property type="entry name" value="ANK_REP_REGION"/>
    <property type="match status" value="2"/>
</dbReference>
<dbReference type="PANTHER" id="PTHR46071:SF4">
    <property type="entry name" value="ANKYRIN REPEAT AND BTB_POZ DOMAIN-CONTAINING PROTEIN 3-A-RELATED"/>
    <property type="match status" value="1"/>
</dbReference>
<feature type="signal peptide" evidence="3">
    <location>
        <begin position="1"/>
        <end position="19"/>
    </location>
</feature>
<reference evidence="5" key="1">
    <citation type="journal article" date="2004" name="Nature">
        <title>Genome duplication in the teleost fish Tetraodon nigroviridis reveals the early vertebrate proto-karyotype.</title>
        <authorList>
            <person name="Jaillon O."/>
            <person name="Aury J.-M."/>
            <person name="Brunet F."/>
            <person name="Petit J.-L."/>
            <person name="Stange-Thomann N."/>
            <person name="Mauceli E."/>
            <person name="Bouneau L."/>
            <person name="Fischer C."/>
            <person name="Ozouf-Costaz C."/>
            <person name="Bernot A."/>
            <person name="Nicaud S."/>
            <person name="Jaffe D."/>
            <person name="Fisher S."/>
            <person name="Lutfalla G."/>
            <person name="Dossat C."/>
            <person name="Segurens B."/>
            <person name="Dasilva C."/>
            <person name="Salanoubat M."/>
            <person name="Levy M."/>
            <person name="Boudet N."/>
            <person name="Castellano S."/>
            <person name="Anthouard V."/>
            <person name="Jubin C."/>
            <person name="Castelli V."/>
            <person name="Katinka M."/>
            <person name="Vacherie B."/>
            <person name="Biemont C."/>
            <person name="Skalli Z."/>
            <person name="Cattolico L."/>
            <person name="Poulain J."/>
            <person name="De Berardinis V."/>
            <person name="Cruaud C."/>
            <person name="Duprat S."/>
            <person name="Brottier P."/>
            <person name="Coutanceau J.-P."/>
            <person name="Gouzy J."/>
            <person name="Parra G."/>
            <person name="Lardier G."/>
            <person name="Chapple C."/>
            <person name="McKernan K.J."/>
            <person name="McEwan P."/>
            <person name="Bosak S."/>
            <person name="Kellis M."/>
            <person name="Volff J.-N."/>
            <person name="Guigo R."/>
            <person name="Zody M.C."/>
            <person name="Mesirov J."/>
            <person name="Lindblad-Toh K."/>
            <person name="Birren B."/>
            <person name="Nusbaum C."/>
            <person name="Kahn D."/>
            <person name="Robinson-Rechavi M."/>
            <person name="Laudet V."/>
            <person name="Schachter V."/>
            <person name="Quetier F."/>
            <person name="Saurin W."/>
            <person name="Scarpelli C."/>
            <person name="Wincker P."/>
            <person name="Lander E.S."/>
            <person name="Weissenbach J."/>
            <person name="Roest Crollius H."/>
        </authorList>
    </citation>
    <scope>NUCLEOTIDE SEQUENCE [LARGE SCALE GENOMIC DNA]</scope>
</reference>
<feature type="domain" description="BTB" evidence="4">
    <location>
        <begin position="714"/>
        <end position="769"/>
    </location>
</feature>
<accession>Q4S5C9</accession>
<dbReference type="InterPro" id="IPR052089">
    <property type="entry name" value="Ankyrin-BTB/POZ_domain"/>
</dbReference>
<dbReference type="Pfam" id="PF00651">
    <property type="entry name" value="BTB"/>
    <property type="match status" value="1"/>
</dbReference>
<dbReference type="PROSITE" id="PS50097">
    <property type="entry name" value="BTB"/>
    <property type="match status" value="1"/>
</dbReference>
<dbReference type="Pfam" id="PF12796">
    <property type="entry name" value="Ank_2"/>
    <property type="match status" value="1"/>
</dbReference>
<feature type="repeat" description="ANK" evidence="1">
    <location>
        <begin position="474"/>
        <end position="500"/>
    </location>
</feature>
<dbReference type="InterPro" id="IPR036770">
    <property type="entry name" value="Ankyrin_rpt-contain_sf"/>
</dbReference>
<organism evidence="5">
    <name type="scientific">Tetraodon nigroviridis</name>
    <name type="common">Spotted green pufferfish</name>
    <name type="synonym">Chelonodon nigroviridis</name>
    <dbReference type="NCBI Taxonomy" id="99883"/>
    <lineage>
        <taxon>Eukaryota</taxon>
        <taxon>Metazoa</taxon>
        <taxon>Chordata</taxon>
        <taxon>Craniata</taxon>
        <taxon>Vertebrata</taxon>
        <taxon>Euteleostomi</taxon>
        <taxon>Actinopterygii</taxon>
        <taxon>Neopterygii</taxon>
        <taxon>Teleostei</taxon>
        <taxon>Neoteleostei</taxon>
        <taxon>Acanthomorphata</taxon>
        <taxon>Eupercaria</taxon>
        <taxon>Tetraodontiformes</taxon>
        <taxon>Tetradontoidea</taxon>
        <taxon>Tetraodontidae</taxon>
        <taxon>Tetraodon</taxon>
    </lineage>
</organism>
<dbReference type="FunFam" id="1.25.40.20:FF:000045">
    <property type="entry name" value="Ankyrin repeat and BTB/POZ domain-containing protein 2"/>
    <property type="match status" value="1"/>
</dbReference>
<keyword evidence="1" id="KW-0040">ANK repeat</keyword>
<keyword evidence="3" id="KW-0732">Signal</keyword>
<comment type="caution">
    <text evidence="5">The sequence shown here is derived from an EMBL/GenBank/DDBJ whole genome shotgun (WGS) entry which is preliminary data.</text>
</comment>
<dbReference type="AlphaFoldDB" id="Q4S5C9"/>
<dbReference type="Gene3D" id="3.30.710.10">
    <property type="entry name" value="Potassium Channel Kv1.1, Chain A"/>
    <property type="match status" value="1"/>
</dbReference>
<reference evidence="5" key="2">
    <citation type="submission" date="2004-02" db="EMBL/GenBank/DDBJ databases">
        <authorList>
            <consortium name="Genoscope"/>
            <consortium name="Whitehead Institute Centre for Genome Research"/>
        </authorList>
    </citation>
    <scope>NUCLEOTIDE SEQUENCE</scope>
</reference>
<dbReference type="Gene3D" id="1.25.40.20">
    <property type="entry name" value="Ankyrin repeat-containing domain"/>
    <property type="match status" value="1"/>
</dbReference>
<dbReference type="PANTHER" id="PTHR46071">
    <property type="entry name" value="ANKYRIN REPEAT AND BTB/POZ DOMAIN-CONTAINING"/>
    <property type="match status" value="1"/>
</dbReference>
<proteinExistence type="predicted"/>
<dbReference type="SUPFAM" id="SSF48403">
    <property type="entry name" value="Ankyrin repeat"/>
    <property type="match status" value="1"/>
</dbReference>
<feature type="non-terminal residue" evidence="5">
    <location>
        <position position="947"/>
    </location>
</feature>
<evidence type="ECO:0000256" key="3">
    <source>
        <dbReference type="SAM" id="SignalP"/>
    </source>
</evidence>